<dbReference type="PANTHER" id="PTHR32196">
    <property type="entry name" value="ABC TRANSPORTER PERMEASE PROTEIN YPHD-RELATED-RELATED"/>
    <property type="match status" value="1"/>
</dbReference>
<keyword evidence="7 8" id="KW-0472">Membrane</keyword>
<evidence type="ECO:0000256" key="2">
    <source>
        <dbReference type="ARBA" id="ARBA00022448"/>
    </source>
</evidence>
<name>A0A158ESI8_CABSO</name>
<keyword evidence="6 8" id="KW-1133">Transmembrane helix</keyword>
<organism evidence="9 10">
    <name type="scientific">Caballeronia sordidicola</name>
    <name type="common">Burkholderia sordidicola</name>
    <dbReference type="NCBI Taxonomy" id="196367"/>
    <lineage>
        <taxon>Bacteria</taxon>
        <taxon>Pseudomonadati</taxon>
        <taxon>Pseudomonadota</taxon>
        <taxon>Betaproteobacteria</taxon>
        <taxon>Burkholderiales</taxon>
        <taxon>Burkholderiaceae</taxon>
        <taxon>Caballeronia</taxon>
    </lineage>
</organism>
<evidence type="ECO:0000313" key="10">
    <source>
        <dbReference type="Proteomes" id="UP000054893"/>
    </source>
</evidence>
<feature type="transmembrane region" description="Helical" evidence="8">
    <location>
        <begin position="54"/>
        <end position="73"/>
    </location>
</feature>
<dbReference type="CDD" id="cd06579">
    <property type="entry name" value="TM_PBP1_transp_AraH_like"/>
    <property type="match status" value="1"/>
</dbReference>
<gene>
    <name evidence="9" type="ORF">AWB64_00296</name>
</gene>
<dbReference type="Proteomes" id="UP000054893">
    <property type="component" value="Unassembled WGS sequence"/>
</dbReference>
<keyword evidence="4" id="KW-0997">Cell inner membrane</keyword>
<feature type="transmembrane region" description="Helical" evidence="8">
    <location>
        <begin position="250"/>
        <end position="270"/>
    </location>
</feature>
<comment type="subcellular location">
    <subcellularLocation>
        <location evidence="1">Cell membrane</location>
        <topology evidence="1">Multi-pass membrane protein</topology>
    </subcellularLocation>
</comment>
<evidence type="ECO:0000256" key="5">
    <source>
        <dbReference type="ARBA" id="ARBA00022692"/>
    </source>
</evidence>
<dbReference type="InterPro" id="IPR001851">
    <property type="entry name" value="ABC_transp_permease"/>
</dbReference>
<dbReference type="GO" id="GO:0022857">
    <property type="term" value="F:transmembrane transporter activity"/>
    <property type="evidence" value="ECO:0007669"/>
    <property type="project" value="InterPro"/>
</dbReference>
<dbReference type="OrthoDB" id="9799990at2"/>
<keyword evidence="2" id="KW-0813">Transport</keyword>
<sequence length="328" mass="32692">MNQPTVPAAASSFRRRHGGHAIAPAVPRLGLLALLVLAGYLINPHFVSSDNLRVVLLAVSTVGVMGLGMTLVLLAGEIDLSVGGVAVLAGVVGGQFVPGGSVAAVLAATLLTGVGLGLINGLCVTVLRVPSLIVTLGSLGISRALANLLSGGQAIFPSKLDGFIWLGRGYIAGVPVPVIILIVAIVLALVATRHTVFGRALYAAGGNPRAAALSGVNVGGIKLLVFALSGAAAALAGMLESARLSYIDPAAFGGIELSVIAVATLGGVSLAGGRGTIGGMVVAALIIGAMNNALNMLGMSSYLQQIVTAGVILAVVLPDSLQRKEREA</sequence>
<evidence type="ECO:0000313" key="9">
    <source>
        <dbReference type="EMBL" id="SAL10562.1"/>
    </source>
</evidence>
<evidence type="ECO:0000256" key="6">
    <source>
        <dbReference type="ARBA" id="ARBA00022989"/>
    </source>
</evidence>
<dbReference type="GO" id="GO:0005886">
    <property type="term" value="C:plasma membrane"/>
    <property type="evidence" value="ECO:0007669"/>
    <property type="project" value="UniProtKB-SubCell"/>
</dbReference>
<feature type="transmembrane region" description="Helical" evidence="8">
    <location>
        <begin position="212"/>
        <end position="238"/>
    </location>
</feature>
<evidence type="ECO:0000256" key="8">
    <source>
        <dbReference type="SAM" id="Phobius"/>
    </source>
</evidence>
<feature type="transmembrane region" description="Helical" evidence="8">
    <location>
        <begin position="103"/>
        <end position="124"/>
    </location>
</feature>
<dbReference type="PANTHER" id="PTHR32196:SF21">
    <property type="entry name" value="ABC TRANSPORTER PERMEASE PROTEIN YPHD-RELATED"/>
    <property type="match status" value="1"/>
</dbReference>
<evidence type="ECO:0000256" key="4">
    <source>
        <dbReference type="ARBA" id="ARBA00022519"/>
    </source>
</evidence>
<dbReference type="Pfam" id="PF02653">
    <property type="entry name" value="BPD_transp_2"/>
    <property type="match status" value="1"/>
</dbReference>
<evidence type="ECO:0000256" key="3">
    <source>
        <dbReference type="ARBA" id="ARBA00022475"/>
    </source>
</evidence>
<dbReference type="AlphaFoldDB" id="A0A158ESI8"/>
<keyword evidence="3" id="KW-1003">Cell membrane</keyword>
<keyword evidence="5 8" id="KW-0812">Transmembrane</keyword>
<feature type="transmembrane region" description="Helical" evidence="8">
    <location>
        <begin position="131"/>
        <end position="150"/>
    </location>
</feature>
<feature type="transmembrane region" description="Helical" evidence="8">
    <location>
        <begin position="21"/>
        <end position="42"/>
    </location>
</feature>
<reference evidence="9 10" key="1">
    <citation type="submission" date="2016-01" db="EMBL/GenBank/DDBJ databases">
        <authorList>
            <person name="Oliw E.H."/>
        </authorList>
    </citation>
    <scope>NUCLEOTIDE SEQUENCE [LARGE SCALE GENOMIC DNA]</scope>
    <source>
        <strain evidence="9">LMG 22029</strain>
    </source>
</reference>
<feature type="transmembrane region" description="Helical" evidence="8">
    <location>
        <begin position="80"/>
        <end position="97"/>
    </location>
</feature>
<proteinExistence type="predicted"/>
<accession>A0A158ESI8</accession>
<evidence type="ECO:0000256" key="1">
    <source>
        <dbReference type="ARBA" id="ARBA00004651"/>
    </source>
</evidence>
<evidence type="ECO:0000256" key="7">
    <source>
        <dbReference type="ARBA" id="ARBA00023136"/>
    </source>
</evidence>
<dbReference type="RefSeq" id="WP_060816836.1">
    <property type="nucleotide sequence ID" value="NZ_FCOC02000001.1"/>
</dbReference>
<feature type="transmembrane region" description="Helical" evidence="8">
    <location>
        <begin position="277"/>
        <end position="296"/>
    </location>
</feature>
<dbReference type="EMBL" id="FCOC02000001">
    <property type="protein sequence ID" value="SAL10562.1"/>
    <property type="molecule type" value="Genomic_DNA"/>
</dbReference>
<protein>
    <submittedName>
        <fullName evidence="9">Ribose ABC transporter permease</fullName>
    </submittedName>
</protein>
<feature type="transmembrane region" description="Helical" evidence="8">
    <location>
        <begin position="170"/>
        <end position="191"/>
    </location>
</feature>